<dbReference type="AlphaFoldDB" id="A0AAD5XXM1"/>
<feature type="domain" description="KOW" evidence="10">
    <location>
        <begin position="259"/>
        <end position="284"/>
    </location>
</feature>
<comment type="similarity">
    <text evidence="2 7">Belongs to the SPT5 family.</text>
</comment>
<dbReference type="PANTHER" id="PTHR11125:SF7">
    <property type="entry name" value="TRANSCRIPTION ELONGATION FACTOR SPT5"/>
    <property type="match status" value="1"/>
</dbReference>
<dbReference type="CDD" id="cd06082">
    <property type="entry name" value="KOW_Spt5_2"/>
    <property type="match status" value="1"/>
</dbReference>
<dbReference type="InterPro" id="IPR024945">
    <property type="entry name" value="Spt5_C_dom"/>
</dbReference>
<feature type="compositionally biased region" description="Acidic residues" evidence="8">
    <location>
        <begin position="15"/>
        <end position="51"/>
    </location>
</feature>
<dbReference type="CDD" id="cd06084">
    <property type="entry name" value="KOW_Spt5_4"/>
    <property type="match status" value="1"/>
</dbReference>
<evidence type="ECO:0000313" key="12">
    <source>
        <dbReference type="EMBL" id="KAJ3224135.1"/>
    </source>
</evidence>
<dbReference type="InterPro" id="IPR017071">
    <property type="entry name" value="TF_Spt5_eukaryote"/>
</dbReference>
<evidence type="ECO:0000259" key="11">
    <source>
        <dbReference type="SMART" id="SM01104"/>
    </source>
</evidence>
<dbReference type="SMART" id="SM01104">
    <property type="entry name" value="CTD"/>
    <property type="match status" value="1"/>
</dbReference>
<comment type="function">
    <text evidence="6 7">The SPT4-SPT5 complex mediates both activation and inhibition of transcription elongation, and plays a role in pre-mRNA processing. This complex seems to be important for the stability of the RNA polymerase II elongation machinery on the chromatin template but not for the inherent ability of this machinery to translocate down the gene.</text>
</comment>
<dbReference type="InterPro" id="IPR039659">
    <property type="entry name" value="SPT5"/>
</dbReference>
<dbReference type="InterPro" id="IPR041975">
    <property type="entry name" value="KOW_Spt5_2"/>
</dbReference>
<feature type="domain" description="KOW" evidence="10">
    <location>
        <begin position="680"/>
        <end position="707"/>
    </location>
</feature>
<feature type="compositionally biased region" description="Basic and acidic residues" evidence="8">
    <location>
        <begin position="742"/>
        <end position="757"/>
    </location>
</feature>
<feature type="compositionally biased region" description="Polar residues" evidence="8">
    <location>
        <begin position="730"/>
        <end position="741"/>
    </location>
</feature>
<evidence type="ECO:0000259" key="10">
    <source>
        <dbReference type="SMART" id="SM00739"/>
    </source>
</evidence>
<dbReference type="SMART" id="SM00739">
    <property type="entry name" value="KOW"/>
    <property type="match status" value="4"/>
</dbReference>
<dbReference type="InterPro" id="IPR041976">
    <property type="entry name" value="KOW_Spt5_3"/>
</dbReference>
<dbReference type="CDD" id="cd06085">
    <property type="entry name" value="KOW_Spt5_5"/>
    <property type="match status" value="1"/>
</dbReference>
<dbReference type="Gene3D" id="2.30.30.30">
    <property type="match status" value="3"/>
</dbReference>
<feature type="region of interest" description="Disordered" evidence="8">
    <location>
        <begin position="1"/>
        <end position="123"/>
    </location>
</feature>
<dbReference type="FunFam" id="3.30.70.940:FF:000005">
    <property type="entry name" value="Transcription elongation factor SPT5"/>
    <property type="match status" value="1"/>
</dbReference>
<feature type="domain" description="NusG-like N-terminal" evidence="9">
    <location>
        <begin position="164"/>
        <end position="254"/>
    </location>
</feature>
<dbReference type="Pfam" id="PF11942">
    <property type="entry name" value="Spt5_N"/>
    <property type="match status" value="1"/>
</dbReference>
<evidence type="ECO:0000256" key="2">
    <source>
        <dbReference type="ARBA" id="ARBA00006956"/>
    </source>
</evidence>
<feature type="region of interest" description="Disordered" evidence="8">
    <location>
        <begin position="728"/>
        <end position="934"/>
    </location>
</feature>
<dbReference type="InterPro" id="IPR005824">
    <property type="entry name" value="KOW"/>
</dbReference>
<dbReference type="CDD" id="cd06083">
    <property type="entry name" value="KOW_Spt5_3"/>
    <property type="match status" value="1"/>
</dbReference>
<evidence type="ECO:0000313" key="13">
    <source>
        <dbReference type="Proteomes" id="UP001211065"/>
    </source>
</evidence>
<dbReference type="Proteomes" id="UP001211065">
    <property type="component" value="Unassembled WGS sequence"/>
</dbReference>
<feature type="domain" description="KOW" evidence="10">
    <location>
        <begin position="409"/>
        <end position="436"/>
    </location>
</feature>
<dbReference type="Gene3D" id="3.30.70.940">
    <property type="entry name" value="NusG, N-terminal domain"/>
    <property type="match status" value="1"/>
</dbReference>
<dbReference type="InterPro" id="IPR039385">
    <property type="entry name" value="NGN_Euk"/>
</dbReference>
<dbReference type="SUPFAM" id="SSF50104">
    <property type="entry name" value="Translation proteins SH3-like domain"/>
    <property type="match status" value="1"/>
</dbReference>
<sequence>MSDDEQEVRKLNFGLDDDEAEEDNEEEKDNPNDFEDDEDEDEEDLDEEDDDNASRPKKKKKIANPFIDEFADVDDGDDDDEQDDDEEDGYEREADFDPALEKSYLSEDRHRKLDRKRREEEEVNLDQLAQDLKERYGGRSGYNREYQGDLEHVPQRLLIPSVNDPKLWLVKCKIGKEKDTVFNIMRKYFDLLNTDRRIEIYSCFARESLPGYVYIEAEKQIHVNDAIQNCNTLYATQKLQLVPVNEMVDCLTVKKRDVELKVGGWVRIKKGKKYSGDLAQIYDLAGDTGETAILKIIPRIDYTKGTQQNEREDPNLKRKKVARPAAKLFSPDFVLQKSALGRTQIGYTFQGEQFNKSGYMLKELKTSVFTTENVNPSLEEITNFSGNAIGESKNNLAFLAEANIHSVEDFEVGENVEVVSGELANLPGVVLSVENGIVTVKSSNIGLDKALQFPAKQLRKRFSEGEHVKVCNGVHKDETGMILNIFGNVATVLSDSSMKSFEVFIRDMRLSADINASGGVPTGKYDVYDLVQINQNEVGVVTKFEENLLSILNQFGTIQRVRTNNVLKKIETKRAATTDSQGEPCQSNDSVVISDPILHDNKKRGTVLHIYRNYIFVRSREIIENAGVLVSKNTYVTVLGGKKANPANGRGGFVAPQGRGGFGGGRGGRGGGRGRGYGRDPLMNKTVAICGGPYKGYIGIVKDVQGEIARVELHTTYKIISIDRNKLQIPGQNGMDSGRNNSGDHRNAPFGERRNNFDDNYGNRSRGFGDGSRTPGYSGNKTPAWNNNNSGSKTPAWDSGSKTPAWDSGSKTPAWDSGSKTPAWDSGSKTPAWDAGNKTPAWDANNTSYQSSSKKPAWESTYSSALADTPGPDTPYQTDVTTPYGHNPATPNPSTPYHAPQTPSAHYHTPGNNSSTPFHPSTPYDPATPQHNAFGTTTTAPFQKFLKHEVVNWTVVDVEVQVQPDSSQNSFRNGKYDGDKGVIDAIENGGEMLKVFLYDQQETFLIPKSNLIPVIPEIREDVLVTGGDNFEGQIGQLATTDDHQGVVKLRSNERAIDVFPLRFLAKYGRR</sequence>
<evidence type="ECO:0000256" key="5">
    <source>
        <dbReference type="ARBA" id="ARBA00023242"/>
    </source>
</evidence>
<dbReference type="InterPro" id="IPR036735">
    <property type="entry name" value="NGN_dom_sf"/>
</dbReference>
<comment type="caution">
    <text evidence="12">The sequence shown here is derived from an EMBL/GenBank/DDBJ whole genome shotgun (WGS) entry which is preliminary data.</text>
</comment>
<evidence type="ECO:0000256" key="3">
    <source>
        <dbReference type="ARBA" id="ARBA00020181"/>
    </source>
</evidence>
<proteinExistence type="inferred from homology"/>
<dbReference type="InterPro" id="IPR006645">
    <property type="entry name" value="NGN-like_dom"/>
</dbReference>
<feature type="domain" description="Spt5 C-terminal" evidence="11">
    <location>
        <begin position="791"/>
        <end position="938"/>
    </location>
</feature>
<dbReference type="Pfam" id="PF12815">
    <property type="entry name" value="CTD"/>
    <property type="match status" value="1"/>
</dbReference>
<keyword evidence="13" id="KW-1185">Reference proteome</keyword>
<dbReference type="GO" id="GO:0032044">
    <property type="term" value="C:DSIF complex"/>
    <property type="evidence" value="ECO:0007669"/>
    <property type="project" value="TreeGrafter"/>
</dbReference>
<dbReference type="CDD" id="cd09888">
    <property type="entry name" value="NGN_Euk"/>
    <property type="match status" value="1"/>
</dbReference>
<gene>
    <name evidence="12" type="primary">SPT5</name>
    <name evidence="12" type="ORF">HK099_000185</name>
</gene>
<dbReference type="Pfam" id="PF23291">
    <property type="entry name" value="KOW4_SPT5"/>
    <property type="match status" value="1"/>
</dbReference>
<feature type="domain" description="KOW" evidence="10">
    <location>
        <begin position="461"/>
        <end position="488"/>
    </location>
</feature>
<dbReference type="CDD" id="cd06081">
    <property type="entry name" value="KOW_Spt5_1"/>
    <property type="match status" value="1"/>
</dbReference>
<feature type="compositionally biased region" description="Polar residues" evidence="8">
    <location>
        <begin position="844"/>
        <end position="866"/>
    </location>
</feature>
<evidence type="ECO:0000259" key="9">
    <source>
        <dbReference type="SMART" id="SM00738"/>
    </source>
</evidence>
<dbReference type="Pfam" id="PF23037">
    <property type="entry name" value="KOWx_SPT5"/>
    <property type="match status" value="1"/>
</dbReference>
<evidence type="ECO:0000256" key="7">
    <source>
        <dbReference type="PIRNR" id="PIRNR036945"/>
    </source>
</evidence>
<dbReference type="PIRSF" id="PIRSF036945">
    <property type="entry name" value="Spt5"/>
    <property type="match status" value="1"/>
</dbReference>
<dbReference type="EMBL" id="JADGJW010000103">
    <property type="protein sequence ID" value="KAJ3224135.1"/>
    <property type="molecule type" value="Genomic_DNA"/>
</dbReference>
<dbReference type="Pfam" id="PF03439">
    <property type="entry name" value="Spt5-NGN"/>
    <property type="match status" value="1"/>
</dbReference>
<feature type="compositionally biased region" description="Polar residues" evidence="8">
    <location>
        <begin position="775"/>
        <end position="793"/>
    </location>
</feature>
<evidence type="ECO:0000256" key="1">
    <source>
        <dbReference type="ARBA" id="ARBA00004123"/>
    </source>
</evidence>
<comment type="subcellular location">
    <subcellularLocation>
        <location evidence="1 7">Nucleus</location>
    </subcellularLocation>
</comment>
<dbReference type="InterPro" id="IPR041973">
    <property type="entry name" value="KOW_Spt5_1"/>
</dbReference>
<feature type="region of interest" description="Disordered" evidence="8">
    <location>
        <begin position="649"/>
        <end position="678"/>
    </location>
</feature>
<dbReference type="PANTHER" id="PTHR11125">
    <property type="entry name" value="SUPPRESSOR OF TY 5"/>
    <property type="match status" value="1"/>
</dbReference>
<protein>
    <recommendedName>
        <fullName evidence="3 7">Transcription elongation factor SPT5</fullName>
    </recommendedName>
</protein>
<dbReference type="InterPro" id="IPR022581">
    <property type="entry name" value="Spt5_N"/>
</dbReference>
<keyword evidence="12" id="KW-0648">Protein biosynthesis</keyword>
<dbReference type="GO" id="GO:0003729">
    <property type="term" value="F:mRNA binding"/>
    <property type="evidence" value="ECO:0007669"/>
    <property type="project" value="TreeGrafter"/>
</dbReference>
<keyword evidence="4 7" id="KW-0804">Transcription</keyword>
<dbReference type="Pfam" id="PF23290">
    <property type="entry name" value="KOW5_SPT5"/>
    <property type="match status" value="1"/>
</dbReference>
<accession>A0AAD5XXM1</accession>
<dbReference type="InterPro" id="IPR057936">
    <property type="entry name" value="KOWx_Spt5"/>
</dbReference>
<evidence type="ECO:0000256" key="4">
    <source>
        <dbReference type="ARBA" id="ARBA00023163"/>
    </source>
</evidence>
<reference evidence="12" key="1">
    <citation type="submission" date="2020-05" db="EMBL/GenBank/DDBJ databases">
        <title>Phylogenomic resolution of chytrid fungi.</title>
        <authorList>
            <person name="Stajich J.E."/>
            <person name="Amses K."/>
            <person name="Simmons R."/>
            <person name="Seto K."/>
            <person name="Myers J."/>
            <person name="Bonds A."/>
            <person name="Quandt C.A."/>
            <person name="Barry K."/>
            <person name="Liu P."/>
            <person name="Grigoriev I."/>
            <person name="Longcore J.E."/>
            <person name="James T.Y."/>
        </authorList>
    </citation>
    <scope>NUCLEOTIDE SEQUENCE</scope>
    <source>
        <strain evidence="12">JEL0476</strain>
    </source>
</reference>
<dbReference type="InterPro" id="IPR008991">
    <property type="entry name" value="Translation_prot_SH3-like_sf"/>
</dbReference>
<dbReference type="InterPro" id="IPR041977">
    <property type="entry name" value="KOW_Spt5_4"/>
</dbReference>
<name>A0AAD5XXM1_9FUNG</name>
<dbReference type="GO" id="GO:0003746">
    <property type="term" value="F:translation elongation factor activity"/>
    <property type="evidence" value="ECO:0007669"/>
    <property type="project" value="UniProtKB-KW"/>
</dbReference>
<dbReference type="InterPro" id="IPR014722">
    <property type="entry name" value="Rib_uL2_dom2"/>
</dbReference>
<dbReference type="InterPro" id="IPR005100">
    <property type="entry name" value="NGN-domain"/>
</dbReference>
<dbReference type="InterPro" id="IPR041978">
    <property type="entry name" value="KOW_Spt5_5"/>
</dbReference>
<dbReference type="SMART" id="SM00738">
    <property type="entry name" value="NGN"/>
    <property type="match status" value="1"/>
</dbReference>
<feature type="compositionally biased region" description="Acidic residues" evidence="8">
    <location>
        <begin position="69"/>
        <end position="98"/>
    </location>
</feature>
<feature type="compositionally biased region" description="Polar residues" evidence="8">
    <location>
        <begin position="910"/>
        <end position="919"/>
    </location>
</feature>
<feature type="compositionally biased region" description="Basic and acidic residues" evidence="8">
    <location>
        <begin position="104"/>
        <end position="120"/>
    </location>
</feature>
<dbReference type="Pfam" id="PF23284">
    <property type="entry name" value="KOW2_Spt5"/>
    <property type="match status" value="1"/>
</dbReference>
<dbReference type="GO" id="GO:0006357">
    <property type="term" value="P:regulation of transcription by RNA polymerase II"/>
    <property type="evidence" value="ECO:0007669"/>
    <property type="project" value="InterPro"/>
</dbReference>
<organism evidence="12 13">
    <name type="scientific">Clydaea vesicula</name>
    <dbReference type="NCBI Taxonomy" id="447962"/>
    <lineage>
        <taxon>Eukaryota</taxon>
        <taxon>Fungi</taxon>
        <taxon>Fungi incertae sedis</taxon>
        <taxon>Chytridiomycota</taxon>
        <taxon>Chytridiomycota incertae sedis</taxon>
        <taxon>Chytridiomycetes</taxon>
        <taxon>Lobulomycetales</taxon>
        <taxon>Lobulomycetaceae</taxon>
        <taxon>Clydaea</taxon>
    </lineage>
</organism>
<dbReference type="GO" id="GO:0032784">
    <property type="term" value="P:regulation of DNA-templated transcription elongation"/>
    <property type="evidence" value="ECO:0007669"/>
    <property type="project" value="InterPro"/>
</dbReference>
<dbReference type="GO" id="GO:0006368">
    <property type="term" value="P:transcription elongation by RNA polymerase II"/>
    <property type="evidence" value="ECO:0007669"/>
    <property type="project" value="TreeGrafter"/>
</dbReference>
<evidence type="ECO:0000256" key="6">
    <source>
        <dbReference type="ARBA" id="ARBA00024691"/>
    </source>
</evidence>
<keyword evidence="5 7" id="KW-0539">Nucleus</keyword>
<feature type="compositionally biased region" description="Gly residues" evidence="8">
    <location>
        <begin position="658"/>
        <end position="675"/>
    </location>
</feature>
<evidence type="ECO:0000256" key="8">
    <source>
        <dbReference type="SAM" id="MobiDB-lite"/>
    </source>
</evidence>
<keyword evidence="12" id="KW-0251">Elongation factor</keyword>